<name>A0A0N4Z7Z1_PARTI</name>
<protein>
    <recommendedName>
        <fullName evidence="4">phosphoethanolamine N-methyltransferase</fullName>
        <ecNumber evidence="4">2.1.1.103</ecNumber>
    </recommendedName>
</protein>
<evidence type="ECO:0000256" key="1">
    <source>
        <dbReference type="ARBA" id="ARBA00004969"/>
    </source>
</evidence>
<comment type="catalytic activity">
    <reaction evidence="5">
        <text>phosphoethanolamine + S-adenosyl-L-methionine = N-methylethanolamine phosphate + S-adenosyl-L-homocysteine + H(+)</text>
        <dbReference type="Rhea" id="RHEA:20365"/>
        <dbReference type="ChEBI" id="CHEBI:15378"/>
        <dbReference type="ChEBI" id="CHEBI:57781"/>
        <dbReference type="ChEBI" id="CHEBI:57856"/>
        <dbReference type="ChEBI" id="CHEBI:58190"/>
        <dbReference type="ChEBI" id="CHEBI:59789"/>
        <dbReference type="EC" id="2.1.1.103"/>
    </reaction>
    <physiologicalReaction direction="left-to-right" evidence="5">
        <dbReference type="Rhea" id="RHEA:20366"/>
    </physiologicalReaction>
</comment>
<dbReference type="AlphaFoldDB" id="A0A0N4Z7Z1"/>
<comment type="pathway">
    <text evidence="2">Lipid metabolism.</text>
</comment>
<dbReference type="STRING" id="131310.A0A0N4Z7Z1"/>
<evidence type="ECO:0000256" key="2">
    <source>
        <dbReference type="ARBA" id="ARBA00005189"/>
    </source>
</evidence>
<evidence type="ECO:0000256" key="4">
    <source>
        <dbReference type="ARBA" id="ARBA00035674"/>
    </source>
</evidence>
<dbReference type="PANTHER" id="PTHR44307:SF18">
    <property type="entry name" value="PHOSPHOETHANOLAMINE N-METHYLTRANSFERASE 1"/>
    <property type="match status" value="1"/>
</dbReference>
<evidence type="ECO:0000256" key="3">
    <source>
        <dbReference type="ARBA" id="ARBA00022679"/>
    </source>
</evidence>
<dbReference type="GO" id="GO:0000234">
    <property type="term" value="F:phosphoethanolamine N-methyltransferase activity"/>
    <property type="evidence" value="ECO:0007669"/>
    <property type="project" value="UniProtKB-EC"/>
</dbReference>
<proteinExistence type="predicted"/>
<comment type="pathway">
    <text evidence="1">Phospholipid metabolism; phosphatidylcholine biosynthesis.</text>
</comment>
<organism evidence="7 8">
    <name type="scientific">Parastrongyloides trichosuri</name>
    <name type="common">Possum-specific nematode worm</name>
    <dbReference type="NCBI Taxonomy" id="131310"/>
    <lineage>
        <taxon>Eukaryota</taxon>
        <taxon>Metazoa</taxon>
        <taxon>Ecdysozoa</taxon>
        <taxon>Nematoda</taxon>
        <taxon>Chromadorea</taxon>
        <taxon>Rhabditida</taxon>
        <taxon>Tylenchina</taxon>
        <taxon>Panagrolaimomorpha</taxon>
        <taxon>Strongyloidoidea</taxon>
        <taxon>Strongyloididae</taxon>
        <taxon>Parastrongyloides</taxon>
    </lineage>
</organism>
<dbReference type="Gene3D" id="3.40.50.150">
    <property type="entry name" value="Vaccinia Virus protein VP39"/>
    <property type="match status" value="1"/>
</dbReference>
<dbReference type="InterPro" id="IPR029063">
    <property type="entry name" value="SAM-dependent_MTases_sf"/>
</dbReference>
<dbReference type="CDD" id="cd02440">
    <property type="entry name" value="AdoMet_MTases"/>
    <property type="match status" value="1"/>
</dbReference>
<keyword evidence="3" id="KW-0808">Transferase</keyword>
<dbReference type="SUPFAM" id="SSF53335">
    <property type="entry name" value="S-adenosyl-L-methionine-dependent methyltransferases"/>
    <property type="match status" value="1"/>
</dbReference>
<feature type="domain" description="Methyltransferase" evidence="6">
    <location>
        <begin position="56"/>
        <end position="139"/>
    </location>
</feature>
<evidence type="ECO:0000313" key="8">
    <source>
        <dbReference type="WBParaSite" id="PTRK_0000330500.1"/>
    </source>
</evidence>
<dbReference type="WBParaSite" id="PTRK_0000330500.1">
    <property type="protein sequence ID" value="PTRK_0000330500.1"/>
    <property type="gene ID" value="PTRK_0000330500"/>
</dbReference>
<reference evidence="8" key="1">
    <citation type="submission" date="2017-02" db="UniProtKB">
        <authorList>
            <consortium name="WormBaseParasite"/>
        </authorList>
    </citation>
    <scope>IDENTIFICATION</scope>
</reference>
<evidence type="ECO:0000313" key="7">
    <source>
        <dbReference type="Proteomes" id="UP000038045"/>
    </source>
</evidence>
<accession>A0A0N4Z7Z1</accession>
<keyword evidence="7" id="KW-1185">Reference proteome</keyword>
<dbReference type="InterPro" id="IPR041698">
    <property type="entry name" value="Methyltransf_25"/>
</dbReference>
<dbReference type="Pfam" id="PF13649">
    <property type="entry name" value="Methyltransf_25"/>
    <property type="match status" value="1"/>
</dbReference>
<dbReference type="PANTHER" id="PTHR44307">
    <property type="entry name" value="PHOSPHOETHANOLAMINE METHYLTRANSFERASE"/>
    <property type="match status" value="1"/>
</dbReference>
<evidence type="ECO:0000259" key="6">
    <source>
        <dbReference type="Pfam" id="PF13649"/>
    </source>
</evidence>
<dbReference type="Gene3D" id="3.40.50.12180">
    <property type="match status" value="1"/>
</dbReference>
<dbReference type="Proteomes" id="UP000038045">
    <property type="component" value="Unplaced"/>
</dbReference>
<evidence type="ECO:0000256" key="5">
    <source>
        <dbReference type="ARBA" id="ARBA00047622"/>
    </source>
</evidence>
<sequence>MEQENDRQEFLAYWKQFNGADNINGMMLNANAVLFEESDREDVCVILPDLTGKSALDAGAGIGRFTAELAVRAQKISASDFIPEYVRKLHLLKENAERAGKEMEVTTADATHLSYPEKSFFLVFTNWLFMYFNNIECIKFSLNALKWAENNGYFKLRESCSEPSTGRVANKKETSLHAAVNTNPTAYRFSSVYIKLIEAVRFVDNDGKKWKFVIEACGSIPTYIECGNNWRQVQLIAKKVQADDSDIVLDEDSLKQLFANDWVESQKERDSIIDNVKTYFADEIFTKELRNYISQEHNRNQGCVFVYQSSENPWYMRVGPFSIVPNVYEDIWTNECDPELFRCSLTAANERKNKQYFFTYTKDNIFYALDYVAKRKYEITNFLSVDYLSHHDFSFYSTFKNVADKYANMFLLESYTTEEEKIQKLNKLALIPYFHKSVTDAVHDGAKKVHQDISIQNEITSKKWMLVTVHQKVADS</sequence>
<dbReference type="EC" id="2.1.1.103" evidence="4"/>